<keyword evidence="5" id="KW-0732">Signal</keyword>
<dbReference type="PANTHER" id="PTHR34933:SF3">
    <property type="entry name" value="FLAGELLAR L-RING PROTEIN"/>
    <property type="match status" value="1"/>
</dbReference>
<evidence type="ECO:0000256" key="1">
    <source>
        <dbReference type="ARBA" id="ARBA00002591"/>
    </source>
</evidence>
<sequence length="240" mass="25232">MNRLSMLKRSAIERCGAAFRSAAGIAGITATLALTGCATAPDTITHQPPVNRPPAAVAAAPSNGAIFQASNYRPMFEDRRARLVGDTIIIAISERTSAGKSEGNTASKSGSVSFGAPSLFGIPATTTAKLGLSANSSNKFEEKDATTASNNFTGTITVTVSEVLPNGNLLVSGEKQISFDKGVEYVRFSGIVNPDHVVSGNVVSSTQVADARVEYRTNSRIDRAEVMSQMTRFFLSLLPL</sequence>
<comment type="subcellular location">
    <subcellularLocation>
        <location evidence="9">Cell outer membrane</location>
    </subcellularLocation>
    <subcellularLocation>
        <location evidence="9">Bacterial flagellum basal body</location>
    </subcellularLocation>
    <subcellularLocation>
        <location evidence="2">Membrane</location>
    </subcellularLocation>
</comment>
<name>A0ABU6JCK4_9BURK</name>
<comment type="subunit">
    <text evidence="4 9">The basal body constitutes a major portion of the flagellar organelle and consists of four rings (L,P,S, and M) mounted on a central rod.</text>
</comment>
<accession>A0ABU6JCK4</accession>
<comment type="function">
    <text evidence="1 9">Assembles around the rod to form the L-ring and probably protects the motor/basal body from shearing forces during rotation.</text>
</comment>
<keyword evidence="10" id="KW-0966">Cell projection</keyword>
<dbReference type="PANTHER" id="PTHR34933">
    <property type="entry name" value="FLAGELLAR L-RING PROTEIN"/>
    <property type="match status" value="1"/>
</dbReference>
<evidence type="ECO:0000256" key="2">
    <source>
        <dbReference type="ARBA" id="ARBA00004370"/>
    </source>
</evidence>
<dbReference type="Proteomes" id="UP001352263">
    <property type="component" value="Unassembled WGS sequence"/>
</dbReference>
<reference evidence="10 11" key="1">
    <citation type="submission" date="2023-10" db="EMBL/GenBank/DDBJ databases">
        <title>Noviherbaspirillum sp. CPCC 100848 genome assembly.</title>
        <authorList>
            <person name="Li X.Y."/>
            <person name="Fang X.M."/>
        </authorList>
    </citation>
    <scope>NUCLEOTIDE SEQUENCE [LARGE SCALE GENOMIC DNA]</scope>
    <source>
        <strain evidence="10 11">CPCC 100848</strain>
    </source>
</reference>
<protein>
    <recommendedName>
        <fullName evidence="9">Flagellar L-ring protein</fullName>
    </recommendedName>
    <alternativeName>
        <fullName evidence="9">Basal body L-ring protein</fullName>
    </alternativeName>
</protein>
<evidence type="ECO:0000256" key="6">
    <source>
        <dbReference type="ARBA" id="ARBA00023136"/>
    </source>
</evidence>
<evidence type="ECO:0000313" key="10">
    <source>
        <dbReference type="EMBL" id="MEC4721369.1"/>
    </source>
</evidence>
<evidence type="ECO:0000256" key="4">
    <source>
        <dbReference type="ARBA" id="ARBA00011439"/>
    </source>
</evidence>
<dbReference type="EMBL" id="JAWIIV010000018">
    <property type="protein sequence ID" value="MEC4721369.1"/>
    <property type="molecule type" value="Genomic_DNA"/>
</dbReference>
<gene>
    <name evidence="9" type="primary">flgH</name>
    <name evidence="10" type="ORF">RY831_19570</name>
</gene>
<dbReference type="InterPro" id="IPR000527">
    <property type="entry name" value="Flag_Lring"/>
</dbReference>
<proteinExistence type="inferred from homology"/>
<evidence type="ECO:0000256" key="5">
    <source>
        <dbReference type="ARBA" id="ARBA00022729"/>
    </source>
</evidence>
<comment type="caution">
    <text evidence="10">The sequence shown here is derived from an EMBL/GenBank/DDBJ whole genome shotgun (WGS) entry which is preliminary data.</text>
</comment>
<keyword evidence="11" id="KW-1185">Reference proteome</keyword>
<dbReference type="HAMAP" id="MF_00415">
    <property type="entry name" value="FlgH"/>
    <property type="match status" value="1"/>
</dbReference>
<dbReference type="PRINTS" id="PR01008">
    <property type="entry name" value="FLGLRINGFLGH"/>
</dbReference>
<keyword evidence="10" id="KW-0969">Cilium</keyword>
<keyword evidence="8 9" id="KW-0998">Cell outer membrane</keyword>
<keyword evidence="6 9" id="KW-0472">Membrane</keyword>
<keyword evidence="10" id="KW-0282">Flagellum</keyword>
<evidence type="ECO:0000256" key="8">
    <source>
        <dbReference type="ARBA" id="ARBA00023237"/>
    </source>
</evidence>
<evidence type="ECO:0000256" key="3">
    <source>
        <dbReference type="ARBA" id="ARBA00006929"/>
    </source>
</evidence>
<evidence type="ECO:0000256" key="9">
    <source>
        <dbReference type="HAMAP-Rule" id="MF_00415"/>
    </source>
</evidence>
<dbReference type="Pfam" id="PF02107">
    <property type="entry name" value="FlgH"/>
    <property type="match status" value="1"/>
</dbReference>
<evidence type="ECO:0000313" key="11">
    <source>
        <dbReference type="Proteomes" id="UP001352263"/>
    </source>
</evidence>
<comment type="similarity">
    <text evidence="3 9">Belongs to the FlgH family.</text>
</comment>
<keyword evidence="7 9" id="KW-0975">Bacterial flagellum</keyword>
<evidence type="ECO:0000256" key="7">
    <source>
        <dbReference type="ARBA" id="ARBA00023143"/>
    </source>
</evidence>
<organism evidence="10 11">
    <name type="scientific">Noviherbaspirillum album</name>
    <dbReference type="NCBI Taxonomy" id="3080276"/>
    <lineage>
        <taxon>Bacteria</taxon>
        <taxon>Pseudomonadati</taxon>
        <taxon>Pseudomonadota</taxon>
        <taxon>Betaproteobacteria</taxon>
        <taxon>Burkholderiales</taxon>
        <taxon>Oxalobacteraceae</taxon>
        <taxon>Noviherbaspirillum</taxon>
    </lineage>
</organism>